<gene>
    <name evidence="4" type="primary">rps11</name>
</gene>
<evidence type="ECO:0000256" key="3">
    <source>
        <dbReference type="ARBA" id="ARBA00023274"/>
    </source>
</evidence>
<dbReference type="InterPro" id="IPR036967">
    <property type="entry name" value="Ribosomal_uS11_sf"/>
</dbReference>
<reference evidence="4" key="1">
    <citation type="journal article" date="2019" name="Mitochondrial DNA Part B Resour">
        <title>Complete sequence of mitochondrial DNA of red alga dulse Palmaria palmata (Linnaeus) Weber and Mohr in Japan.</title>
        <authorList>
            <person name="Kumagai Y."/>
            <person name="Tsubouchi R."/>
            <person name="Miyabe Y."/>
            <person name="Takeda T."/>
            <person name="Adachi K."/>
            <person name="Yasui H."/>
            <person name="Kishimura H."/>
        </authorList>
    </citation>
    <scope>NUCLEOTIDE SEQUENCE</scope>
</reference>
<dbReference type="InterPro" id="IPR001971">
    <property type="entry name" value="Ribosomal_uS11"/>
</dbReference>
<organism evidence="4">
    <name type="scientific">Palmaria palmata</name>
    <name type="common">Dulse</name>
    <name type="synonym">Rhodymenia palmata</name>
    <dbReference type="NCBI Taxonomy" id="2822"/>
    <lineage>
        <taxon>Eukaryota</taxon>
        <taxon>Rhodophyta</taxon>
        <taxon>Florideophyceae</taxon>
        <taxon>Nemaliophycidae</taxon>
        <taxon>Palmariales</taxon>
        <taxon>Palmariaceae</taxon>
        <taxon>Palmaria</taxon>
    </lineage>
</organism>
<comment type="similarity">
    <text evidence="1">Belongs to the universal ribosomal protein uS11 family.</text>
</comment>
<keyword evidence="2 4" id="KW-0689">Ribosomal protein</keyword>
<dbReference type="AlphaFoldDB" id="A0A5K7TME0"/>
<keyword evidence="4" id="KW-0496">Mitochondrion</keyword>
<dbReference type="PIRSF" id="PIRSF002131">
    <property type="entry name" value="Ribosomal_S11"/>
    <property type="match status" value="1"/>
</dbReference>
<proteinExistence type="inferred from homology"/>
<protein>
    <submittedName>
        <fullName evidence="4">Ribosomal protein S11</fullName>
    </submittedName>
</protein>
<evidence type="ECO:0000256" key="1">
    <source>
        <dbReference type="ARBA" id="ARBA00006194"/>
    </source>
</evidence>
<evidence type="ECO:0000313" key="4">
    <source>
        <dbReference type="EMBL" id="BBH10679.1"/>
    </source>
</evidence>
<geneLocation type="mitochondrion" evidence="4"/>
<dbReference type="HAMAP" id="MF_01310">
    <property type="entry name" value="Ribosomal_uS11"/>
    <property type="match status" value="1"/>
</dbReference>
<dbReference type="GO" id="GO:1990904">
    <property type="term" value="C:ribonucleoprotein complex"/>
    <property type="evidence" value="ECO:0007669"/>
    <property type="project" value="UniProtKB-KW"/>
</dbReference>
<dbReference type="GO" id="GO:0003735">
    <property type="term" value="F:structural constituent of ribosome"/>
    <property type="evidence" value="ECO:0007669"/>
    <property type="project" value="InterPro"/>
</dbReference>
<evidence type="ECO:0000256" key="2">
    <source>
        <dbReference type="ARBA" id="ARBA00022980"/>
    </source>
</evidence>
<dbReference type="Gene3D" id="3.30.420.80">
    <property type="entry name" value="Ribosomal protein S11"/>
    <property type="match status" value="1"/>
</dbReference>
<dbReference type="PANTHER" id="PTHR11759">
    <property type="entry name" value="40S RIBOSOMAL PROTEIN S14/30S RIBOSOMAL PROTEIN S11"/>
    <property type="match status" value="1"/>
</dbReference>
<name>A0A5K7TME0_PALPL</name>
<dbReference type="GO" id="GO:0005840">
    <property type="term" value="C:ribosome"/>
    <property type="evidence" value="ECO:0007669"/>
    <property type="project" value="UniProtKB-KW"/>
</dbReference>
<sequence length="119" mass="13134">MKINMKKTGILFVLFTSNNVICTFTNLTGDVLLWTSAGCQKSRGLRKSVSTIVYNSVVSIIVKSSSLGFSHIHLKLKGLNKNKKSITKALSSTEVNLLSIQDLTALPHNGCRVTRQRRL</sequence>
<dbReference type="Pfam" id="PF00411">
    <property type="entry name" value="Ribosomal_S11"/>
    <property type="match status" value="1"/>
</dbReference>
<accession>A0A5K7TME0</accession>
<keyword evidence="3" id="KW-0687">Ribonucleoprotein</keyword>
<dbReference type="SUPFAM" id="SSF53137">
    <property type="entry name" value="Translational machinery components"/>
    <property type="match status" value="1"/>
</dbReference>
<dbReference type="GO" id="GO:0006412">
    <property type="term" value="P:translation"/>
    <property type="evidence" value="ECO:0007669"/>
    <property type="project" value="InterPro"/>
</dbReference>
<dbReference type="EMBL" id="AP019296">
    <property type="protein sequence ID" value="BBH10679.1"/>
    <property type="molecule type" value="Genomic_DNA"/>
</dbReference>